<dbReference type="SUPFAM" id="SSF63411">
    <property type="entry name" value="LuxS/MPP-like metallohydrolase"/>
    <property type="match status" value="2"/>
</dbReference>
<evidence type="ECO:0000313" key="7">
    <source>
        <dbReference type="Proteomes" id="UP000391834"/>
    </source>
</evidence>
<dbReference type="GO" id="GO:0004222">
    <property type="term" value="F:metalloendopeptidase activity"/>
    <property type="evidence" value="ECO:0007669"/>
    <property type="project" value="InterPro"/>
</dbReference>
<dbReference type="PANTHER" id="PTHR11851:SF49">
    <property type="entry name" value="MITOCHONDRIAL-PROCESSING PEPTIDASE SUBUNIT ALPHA"/>
    <property type="match status" value="1"/>
</dbReference>
<evidence type="ECO:0000256" key="1">
    <source>
        <dbReference type="ARBA" id="ARBA00001947"/>
    </source>
</evidence>
<dbReference type="AlphaFoldDB" id="A0A5M4AXC0"/>
<dbReference type="InterPro" id="IPR011765">
    <property type="entry name" value="Pept_M16_N"/>
</dbReference>
<dbReference type="EMBL" id="BLAX01000001">
    <property type="protein sequence ID" value="GET32328.1"/>
    <property type="molecule type" value="Genomic_DNA"/>
</dbReference>
<dbReference type="Pfam" id="PF00675">
    <property type="entry name" value="Peptidase_M16"/>
    <property type="match status" value="1"/>
</dbReference>
<gene>
    <name evidence="6" type="ORF">PbJCM13498_11910</name>
</gene>
<evidence type="ECO:0000313" key="6">
    <source>
        <dbReference type="EMBL" id="GET32328.1"/>
    </source>
</evidence>
<reference evidence="6 7" key="1">
    <citation type="submission" date="2019-10" db="EMBL/GenBank/DDBJ databases">
        <title>Prolixibacter strains distinguished by the presence of nitrate reductase genes were adept at nitrate-dependent anaerobic corrosion of metallic iron and carbon steel.</title>
        <authorList>
            <person name="Iino T."/>
            <person name="Shono N."/>
            <person name="Ito K."/>
            <person name="Nakamura R."/>
            <person name="Sueoka K."/>
            <person name="Harayama S."/>
            <person name="Ohkuma M."/>
        </authorList>
    </citation>
    <scope>NUCLEOTIDE SEQUENCE [LARGE SCALE GENOMIC DNA]</scope>
    <source>
        <strain evidence="6 7">JCM 13498</strain>
    </source>
</reference>
<evidence type="ECO:0000256" key="2">
    <source>
        <dbReference type="ARBA" id="ARBA00007261"/>
    </source>
</evidence>
<evidence type="ECO:0000259" key="4">
    <source>
        <dbReference type="Pfam" id="PF00675"/>
    </source>
</evidence>
<dbReference type="OrthoDB" id="9811314at2"/>
<comment type="caution">
    <text evidence="6">The sequence shown here is derived from an EMBL/GenBank/DDBJ whole genome shotgun (WGS) entry which is preliminary data.</text>
</comment>
<comment type="similarity">
    <text evidence="2 3">Belongs to the peptidase M16 family.</text>
</comment>
<feature type="domain" description="Peptidase M16 C-terminal" evidence="5">
    <location>
        <begin position="166"/>
        <end position="341"/>
    </location>
</feature>
<proteinExistence type="inferred from homology"/>
<dbReference type="Pfam" id="PF05193">
    <property type="entry name" value="Peptidase_M16_C"/>
    <property type="match status" value="1"/>
</dbReference>
<accession>A0A5M4AXC0</accession>
<dbReference type="PANTHER" id="PTHR11851">
    <property type="entry name" value="METALLOPROTEASE"/>
    <property type="match status" value="1"/>
</dbReference>
<dbReference type="PROSITE" id="PS00143">
    <property type="entry name" value="INSULINASE"/>
    <property type="match status" value="1"/>
</dbReference>
<evidence type="ECO:0000259" key="5">
    <source>
        <dbReference type="Pfam" id="PF05193"/>
    </source>
</evidence>
<dbReference type="InterPro" id="IPR011249">
    <property type="entry name" value="Metalloenz_LuxS/M16"/>
</dbReference>
<dbReference type="InterPro" id="IPR001431">
    <property type="entry name" value="Pept_M16_Zn_BS"/>
</dbReference>
<dbReference type="GO" id="GO:0006508">
    <property type="term" value="P:proteolysis"/>
    <property type="evidence" value="ECO:0007669"/>
    <property type="project" value="InterPro"/>
</dbReference>
<keyword evidence="7" id="KW-1185">Reference proteome</keyword>
<feature type="domain" description="Peptidase M16 N-terminal" evidence="4">
    <location>
        <begin position="21"/>
        <end position="159"/>
    </location>
</feature>
<dbReference type="Proteomes" id="UP000391834">
    <property type="component" value="Unassembled WGS sequence"/>
</dbReference>
<dbReference type="InterPro" id="IPR007863">
    <property type="entry name" value="Peptidase_M16_C"/>
</dbReference>
<dbReference type="GO" id="GO:0046872">
    <property type="term" value="F:metal ion binding"/>
    <property type="evidence" value="ECO:0007669"/>
    <property type="project" value="InterPro"/>
</dbReference>
<sequence length="406" mass="46963">MNYFTYTLPNGIRLIHQYVDSPVAHCGVIFNTGSRDEKPEEQGMAHFIEHTIFKGTRKRKAYHILSRLEDVGGELNAYTTKEETALYASFLNEYYNRTIELFSDILIDSTFPEKELKKEKEVIIEEINSYNDSPSELIFDEFEDLVYDGHPIGRNILGTPENIKRFNRNDVKQFIRENYNTDEMVICSVGKITPKKLQNLVERHFSHVPENSRKHQRTKFIGYKPETRLVHKDTFQAHCIVGNEAFDSKHPQRIAMILLNNILGGQSMNSRLNLSLRERNGMAYNVESSYTAYTDTGIINIYFGTDKENLDRAIKLVNREIKKLQTQEMGSLQLSKAKKQLVGQLAMAQENREDLMLTLGKSFLLYNRVDSLEKVNNKIEKVTASELMEIANEVLDREKLSTLIFK</sequence>
<organism evidence="6 7">
    <name type="scientific">Prolixibacter bellariivorans</name>
    <dbReference type="NCBI Taxonomy" id="314319"/>
    <lineage>
        <taxon>Bacteria</taxon>
        <taxon>Pseudomonadati</taxon>
        <taxon>Bacteroidota</taxon>
        <taxon>Bacteroidia</taxon>
        <taxon>Marinilabiliales</taxon>
        <taxon>Prolixibacteraceae</taxon>
        <taxon>Prolixibacter</taxon>
    </lineage>
</organism>
<dbReference type="RefSeq" id="WP_025863193.1">
    <property type="nucleotide sequence ID" value="NZ_BLAX01000001.1"/>
</dbReference>
<comment type="cofactor">
    <cofactor evidence="1">
        <name>Zn(2+)</name>
        <dbReference type="ChEBI" id="CHEBI:29105"/>
    </cofactor>
</comment>
<name>A0A5M4AXC0_9BACT</name>
<dbReference type="Gene3D" id="3.30.830.10">
    <property type="entry name" value="Metalloenzyme, LuxS/M16 peptidase-like"/>
    <property type="match status" value="2"/>
</dbReference>
<evidence type="ECO:0000256" key="3">
    <source>
        <dbReference type="RuleBase" id="RU004447"/>
    </source>
</evidence>
<protein>
    <submittedName>
        <fullName evidence="6">Peptidase M16</fullName>
    </submittedName>
</protein>
<dbReference type="InterPro" id="IPR050361">
    <property type="entry name" value="MPP/UQCRC_Complex"/>
</dbReference>